<evidence type="ECO:0000313" key="1">
    <source>
        <dbReference type="EMBL" id="AUN97925.1"/>
    </source>
</evidence>
<evidence type="ECO:0000313" key="2">
    <source>
        <dbReference type="Proteomes" id="UP000235584"/>
    </source>
</evidence>
<reference evidence="1 2" key="1">
    <citation type="submission" date="2018-01" db="EMBL/GenBank/DDBJ databases">
        <title>Complete genome sequence of Bacteriovorax stolpii DSM12778.</title>
        <authorList>
            <person name="Tang B."/>
            <person name="Chang J."/>
        </authorList>
    </citation>
    <scope>NUCLEOTIDE SEQUENCE [LARGE SCALE GENOMIC DNA]</scope>
    <source>
        <strain evidence="1 2">DSM 12778</strain>
    </source>
</reference>
<protein>
    <submittedName>
        <fullName evidence="1">Uncharacterized protein</fullName>
    </submittedName>
</protein>
<gene>
    <name evidence="1" type="ORF">C0V70_07355</name>
</gene>
<name>A0A2K9NS56_BACTC</name>
<organism evidence="1 2">
    <name type="scientific">Bacteriovorax stolpii</name>
    <name type="common">Bdellovibrio stolpii</name>
    <dbReference type="NCBI Taxonomy" id="960"/>
    <lineage>
        <taxon>Bacteria</taxon>
        <taxon>Pseudomonadati</taxon>
        <taxon>Bdellovibrionota</taxon>
        <taxon>Bacteriovoracia</taxon>
        <taxon>Bacteriovoracales</taxon>
        <taxon>Bacteriovoracaceae</taxon>
        <taxon>Bacteriovorax</taxon>
    </lineage>
</organism>
<proteinExistence type="predicted"/>
<sequence>MKYFLLFLLPASLNAAIITECGEYTAKGVVRAKEDGIKLIVNEKTQSEYVISMPRLEQGKIAGHIDRDVTVKLLLDKLDGQKGVTENIISIDFRIPDPLKPGDTGFTLDKKTPCRKN</sequence>
<dbReference type="EMBL" id="CP025704">
    <property type="protein sequence ID" value="AUN97925.1"/>
    <property type="molecule type" value="Genomic_DNA"/>
</dbReference>
<accession>A0A2K9NS56</accession>
<dbReference type="AlphaFoldDB" id="A0A2K9NS56"/>
<dbReference type="RefSeq" id="WP_102243218.1">
    <property type="nucleotide sequence ID" value="NZ_CP025704.1"/>
</dbReference>
<dbReference type="Proteomes" id="UP000235584">
    <property type="component" value="Chromosome"/>
</dbReference>
<dbReference type="KEGG" id="bsto:C0V70_07355"/>
<keyword evidence="2" id="KW-1185">Reference proteome</keyword>